<evidence type="ECO:0000313" key="2">
    <source>
        <dbReference type="Proteomes" id="UP000294744"/>
    </source>
</evidence>
<name>A0A4R4UXD1_9PSEU</name>
<accession>A0A4R4UXD1</accession>
<dbReference type="EMBL" id="SMKV01000010">
    <property type="protein sequence ID" value="TDC93443.1"/>
    <property type="molecule type" value="Genomic_DNA"/>
</dbReference>
<dbReference type="Pfam" id="PF04672">
    <property type="entry name" value="Methyltransf_19"/>
    <property type="match status" value="1"/>
</dbReference>
<evidence type="ECO:0008006" key="3">
    <source>
        <dbReference type="Google" id="ProtNLM"/>
    </source>
</evidence>
<dbReference type="Gene3D" id="3.40.50.150">
    <property type="entry name" value="Vaccinia Virus protein VP39"/>
    <property type="match status" value="1"/>
</dbReference>
<gene>
    <name evidence="1" type="ORF">E1161_10540</name>
</gene>
<organism evidence="1 2">
    <name type="scientific">Saccharopolyspora aridisoli</name>
    <dbReference type="NCBI Taxonomy" id="2530385"/>
    <lineage>
        <taxon>Bacteria</taxon>
        <taxon>Bacillati</taxon>
        <taxon>Actinomycetota</taxon>
        <taxon>Actinomycetes</taxon>
        <taxon>Pseudonocardiales</taxon>
        <taxon>Pseudonocardiaceae</taxon>
        <taxon>Saccharopolyspora</taxon>
    </lineage>
</organism>
<comment type="caution">
    <text evidence="1">The sequence shown here is derived from an EMBL/GenBank/DDBJ whole genome shotgun (WGS) entry which is preliminary data.</text>
</comment>
<protein>
    <recommendedName>
        <fullName evidence="3">S-adenosyl methyltransferase</fullName>
    </recommendedName>
</protein>
<dbReference type="OrthoDB" id="9915571at2"/>
<reference evidence="1 2" key="1">
    <citation type="submission" date="2019-03" db="EMBL/GenBank/DDBJ databases">
        <title>Draft genome sequences of novel Actinobacteria.</title>
        <authorList>
            <person name="Sahin N."/>
            <person name="Ay H."/>
            <person name="Saygin H."/>
        </authorList>
    </citation>
    <scope>NUCLEOTIDE SEQUENCE [LARGE SCALE GENOMIC DNA]</scope>
    <source>
        <strain evidence="1 2">16K404</strain>
    </source>
</reference>
<dbReference type="SUPFAM" id="SSF53335">
    <property type="entry name" value="S-adenosyl-L-methionine-dependent methyltransferases"/>
    <property type="match status" value="1"/>
</dbReference>
<dbReference type="InterPro" id="IPR029063">
    <property type="entry name" value="SAM-dependent_MTases_sf"/>
</dbReference>
<dbReference type="PIRSF" id="PIRSF017393">
    <property type="entry name" value="MTase_SAV2177"/>
    <property type="match status" value="1"/>
</dbReference>
<evidence type="ECO:0000313" key="1">
    <source>
        <dbReference type="EMBL" id="TDC93443.1"/>
    </source>
</evidence>
<keyword evidence="2" id="KW-1185">Reference proteome</keyword>
<proteinExistence type="predicted"/>
<dbReference type="AlphaFoldDB" id="A0A4R4UXD1"/>
<dbReference type="InterPro" id="IPR006764">
    <property type="entry name" value="SAM_dep_MeTrfase_SAV2177_type"/>
</dbReference>
<sequence length="317" mass="34822">MFDHRRTAIRTTRSRFTEFPRVSLCNPGFVADDQPRRPTRARERAVALDDPSMDPGELAELDLSSASAARVYDYWLGGANNFAVDREVGEKIVGAVPGVPAAARANRSFLRRAVLWCAANGIDQFLDLGSGIPTVGNVHEVAQRGNPHARVAYVDNEPVAVAHSRNLLRGDSRTTILKGDLRNVDEVCSAPEVTDLLDFDRPIALLTLLVLQYFPDTAHTAELVRQYWERLPAGSVHVLSHITADDPVIDGREAARLSQAMTTPTHARDHDEVLALLGNARLVDPGLVFAQNWRPSESDVEPQHSCVYAAIAHTDTK</sequence>
<dbReference type="Proteomes" id="UP000294744">
    <property type="component" value="Unassembled WGS sequence"/>
</dbReference>